<evidence type="ECO:0000313" key="2">
    <source>
        <dbReference type="EMBL" id="MDN4592369.1"/>
    </source>
</evidence>
<comment type="caution">
    <text evidence="2">The sequence shown here is derived from an EMBL/GenBank/DDBJ whole genome shotgun (WGS) entry which is preliminary data.</text>
</comment>
<name>A0ABT8II16_9BACL</name>
<dbReference type="EMBL" id="JANRHH010000003">
    <property type="protein sequence ID" value="MDN4592369.1"/>
    <property type="molecule type" value="Genomic_DNA"/>
</dbReference>
<protein>
    <submittedName>
        <fullName evidence="2">Uncharacterized protein</fullName>
    </submittedName>
</protein>
<keyword evidence="3" id="KW-1185">Reference proteome</keyword>
<gene>
    <name evidence="2" type="ORF">NWF35_00260</name>
</gene>
<organism evidence="2 3">
    <name type="scientific">Polycladomyces subterraneus</name>
    <dbReference type="NCBI Taxonomy" id="1016997"/>
    <lineage>
        <taxon>Bacteria</taxon>
        <taxon>Bacillati</taxon>
        <taxon>Bacillota</taxon>
        <taxon>Bacilli</taxon>
        <taxon>Bacillales</taxon>
        <taxon>Thermoactinomycetaceae</taxon>
        <taxon>Polycladomyces</taxon>
    </lineage>
</organism>
<accession>A0ABT8II16</accession>
<dbReference type="RefSeq" id="WP_301237143.1">
    <property type="nucleotide sequence ID" value="NZ_JANRHH010000003.1"/>
</dbReference>
<reference evidence="2" key="1">
    <citation type="submission" date="2022-08" db="EMBL/GenBank/DDBJ databases">
        <title>Polycladomyces zharkentsis sp. nov., a novel thermophilic CMC and starch-degrading bacterium isolated from a geothermal spring in Kazakhstan.</title>
        <authorList>
            <person name="Mashzhan A."/>
            <person name="Kistaubaeva A."/>
            <person name="Javier-Lopez R."/>
            <person name="Birkeland N.-K."/>
        </authorList>
    </citation>
    <scope>NUCLEOTIDE SEQUENCE</scope>
    <source>
        <strain evidence="2">KSR 13</strain>
    </source>
</reference>
<feature type="region of interest" description="Disordered" evidence="1">
    <location>
        <begin position="46"/>
        <end position="65"/>
    </location>
</feature>
<evidence type="ECO:0000313" key="3">
    <source>
        <dbReference type="Proteomes" id="UP001174196"/>
    </source>
</evidence>
<sequence>MWRGCAGDRGSGSWERRKAAAKREIPYGLAQAIAAGVASTFGLKKKAAPQPAFNPQPKSHPKPMHRVIDDGKAVINSAYDEKILAAVETALKNRAKRVLVGEVR</sequence>
<evidence type="ECO:0000256" key="1">
    <source>
        <dbReference type="SAM" id="MobiDB-lite"/>
    </source>
</evidence>
<dbReference type="Proteomes" id="UP001174196">
    <property type="component" value="Unassembled WGS sequence"/>
</dbReference>
<proteinExistence type="predicted"/>